<dbReference type="EMBL" id="CP021023">
    <property type="protein sequence ID" value="ARN55720.1"/>
    <property type="molecule type" value="Genomic_DNA"/>
</dbReference>
<proteinExistence type="predicted"/>
<accession>A0A1W6LIU7</accession>
<evidence type="ECO:0000313" key="2">
    <source>
        <dbReference type="Proteomes" id="UP000193334"/>
    </source>
</evidence>
<dbReference type="Gene3D" id="3.30.1490.300">
    <property type="match status" value="1"/>
</dbReference>
<dbReference type="Gene3D" id="3.30.420.40">
    <property type="match status" value="2"/>
</dbReference>
<dbReference type="PANTHER" id="PTHR32432:SF3">
    <property type="entry name" value="ETHANOLAMINE UTILIZATION PROTEIN EUTJ"/>
    <property type="match status" value="1"/>
</dbReference>
<keyword evidence="2" id="KW-1185">Reference proteome</keyword>
<dbReference type="OrthoDB" id="9773403at2"/>
<evidence type="ECO:0000313" key="1">
    <source>
        <dbReference type="EMBL" id="ARN55720.1"/>
    </source>
</evidence>
<reference evidence="2" key="1">
    <citation type="submission" date="2017-04" db="EMBL/GenBank/DDBJ databases">
        <title>Comparative genomics and description of representatives of a novel lineage of planctomycetes thriving in anoxic sediments.</title>
        <authorList>
            <person name="Spring S."/>
            <person name="Bunk B."/>
            <person name="Sproer C."/>
        </authorList>
    </citation>
    <scope>NUCLEOTIDE SEQUENCE [LARGE SCALE GENOMIC DNA]</scope>
    <source>
        <strain evidence="2">ST-PulAB-D4</strain>
    </source>
</reference>
<dbReference type="SUPFAM" id="SSF53067">
    <property type="entry name" value="Actin-like ATPase domain"/>
    <property type="match status" value="1"/>
</dbReference>
<dbReference type="KEGG" id="pbp:STSP1_00084"/>
<dbReference type="AlphaFoldDB" id="A0A1W6LIU7"/>
<dbReference type="PANTHER" id="PTHR32432">
    <property type="entry name" value="CELL DIVISION PROTEIN FTSA-RELATED"/>
    <property type="match status" value="1"/>
</dbReference>
<name>A0A1W6LIU7_9BACT</name>
<dbReference type="Pfam" id="PF11104">
    <property type="entry name" value="PilM_2"/>
    <property type="match status" value="1"/>
</dbReference>
<gene>
    <name evidence="1" type="ORF">STSP1_00084</name>
</gene>
<dbReference type="InterPro" id="IPR050696">
    <property type="entry name" value="FtsA/MreB"/>
</dbReference>
<organism evidence="1 2">
    <name type="scientific">Sedimentisphaera salicampi</name>
    <dbReference type="NCBI Taxonomy" id="1941349"/>
    <lineage>
        <taxon>Bacteria</taxon>
        <taxon>Pseudomonadati</taxon>
        <taxon>Planctomycetota</taxon>
        <taxon>Phycisphaerae</taxon>
        <taxon>Sedimentisphaerales</taxon>
        <taxon>Sedimentisphaeraceae</taxon>
        <taxon>Sedimentisphaera</taxon>
    </lineage>
</organism>
<protein>
    <submittedName>
        <fullName evidence="1">Type IV pilus assembly protein PilM</fullName>
    </submittedName>
</protein>
<dbReference type="InterPro" id="IPR005883">
    <property type="entry name" value="PilM"/>
</dbReference>
<dbReference type="InterPro" id="IPR043129">
    <property type="entry name" value="ATPase_NBD"/>
</dbReference>
<dbReference type="CDD" id="cd24049">
    <property type="entry name" value="ASKHA_NBD_PilM"/>
    <property type="match status" value="1"/>
</dbReference>
<dbReference type="Proteomes" id="UP000193334">
    <property type="component" value="Chromosome"/>
</dbReference>
<dbReference type="STRING" id="1941349.STSP1_00084"/>
<sequence>MLNKKNTVSGIHIGADTVRVVQMNYHADNETYRAGSAALSPVQGYFDAEERIRNNVQAINTCKNTIGRKIEKSGFYVTCMNWPDVIVSTFSLPEKSKQELERSLIGEIEQIYPSDLEKAVIDYHVISREKPEDPQQPARANGIIAISQQSSVQNYYSMMRRSGLKSIIIDTDSFALLNCFELLNERRDTAIINVDMSHTIIAIPRRDSVPFVRNIEYGGKNIINSVVKAKGIEKEDFTDSLQNAKESLSDDVLEVLKKSCDTLAQNVNRTLQYCLTQDENLEINHIYITGELSLMPIIVELLSEQMHWTMSQWNPFEKIDKKNITGQDLLDKTGSAFAIAAGLSMRRPEYV</sequence>
<dbReference type="RefSeq" id="WP_085754451.1">
    <property type="nucleotide sequence ID" value="NZ_CP021023.1"/>
</dbReference>